<comment type="caution">
    <text evidence="1">The sequence shown here is derived from an EMBL/GenBank/DDBJ whole genome shotgun (WGS) entry which is preliminary data.</text>
</comment>
<name>A0A392T0V5_9FABA</name>
<protein>
    <submittedName>
        <fullName evidence="1">Uncharacterized protein</fullName>
    </submittedName>
</protein>
<feature type="non-terminal residue" evidence="1">
    <location>
        <position position="41"/>
    </location>
</feature>
<keyword evidence="2" id="KW-1185">Reference proteome</keyword>
<dbReference type="AlphaFoldDB" id="A0A392T0V5"/>
<evidence type="ECO:0000313" key="1">
    <source>
        <dbReference type="EMBL" id="MCI54781.1"/>
    </source>
</evidence>
<organism evidence="1 2">
    <name type="scientific">Trifolium medium</name>
    <dbReference type="NCBI Taxonomy" id="97028"/>
    <lineage>
        <taxon>Eukaryota</taxon>
        <taxon>Viridiplantae</taxon>
        <taxon>Streptophyta</taxon>
        <taxon>Embryophyta</taxon>
        <taxon>Tracheophyta</taxon>
        <taxon>Spermatophyta</taxon>
        <taxon>Magnoliopsida</taxon>
        <taxon>eudicotyledons</taxon>
        <taxon>Gunneridae</taxon>
        <taxon>Pentapetalae</taxon>
        <taxon>rosids</taxon>
        <taxon>fabids</taxon>
        <taxon>Fabales</taxon>
        <taxon>Fabaceae</taxon>
        <taxon>Papilionoideae</taxon>
        <taxon>50 kb inversion clade</taxon>
        <taxon>NPAAA clade</taxon>
        <taxon>Hologalegina</taxon>
        <taxon>IRL clade</taxon>
        <taxon>Trifolieae</taxon>
        <taxon>Trifolium</taxon>
    </lineage>
</organism>
<accession>A0A392T0V5</accession>
<dbReference type="Proteomes" id="UP000265520">
    <property type="component" value="Unassembled WGS sequence"/>
</dbReference>
<proteinExistence type="predicted"/>
<evidence type="ECO:0000313" key="2">
    <source>
        <dbReference type="Proteomes" id="UP000265520"/>
    </source>
</evidence>
<sequence>MFNWSRNQSSTVAVMRDLGWEAGVVVAPSVVGVGGGDVGGV</sequence>
<reference evidence="1 2" key="1">
    <citation type="journal article" date="2018" name="Front. Plant Sci.">
        <title>Red Clover (Trifolium pratense) and Zigzag Clover (T. medium) - A Picture of Genomic Similarities and Differences.</title>
        <authorList>
            <person name="Dluhosova J."/>
            <person name="Istvanek J."/>
            <person name="Nedelnik J."/>
            <person name="Repkova J."/>
        </authorList>
    </citation>
    <scope>NUCLEOTIDE SEQUENCE [LARGE SCALE GENOMIC DNA]</scope>
    <source>
        <strain evidence="2">cv. 10/8</strain>
        <tissue evidence="1">Leaf</tissue>
    </source>
</reference>
<dbReference type="EMBL" id="LXQA010485165">
    <property type="protein sequence ID" value="MCI54781.1"/>
    <property type="molecule type" value="Genomic_DNA"/>
</dbReference>